<dbReference type="SFLD" id="SFLDS00029">
    <property type="entry name" value="Radical_SAM"/>
    <property type="match status" value="1"/>
</dbReference>
<dbReference type="Proteomes" id="UP001165384">
    <property type="component" value="Unassembled WGS sequence"/>
</dbReference>
<sequence length="356" mass="40598">MKRLRLLEKSLKRIYLKLESAFNRRLGHEYIPLDLGAFNIETSSACNLKCRFCAYEKKETPRVSMANEMFAKTVEQALELGFNEFHLTPTTGDVFMDKHVFEKFAYLDAHPKVKAYHFFTNLTVLNPAQIEQLTRLKKLSRITVSIYGHDEVTFIDIAKSSSKVFQRLLANLRALLALKPQWPFAVSLGFRSTFDVPAEPVDDLMHLLREFRAAGVSIHASHGIYNNWGGYITQDDVAGLNIKILDGSKTPKLGPCVKLFDGFQVMATGVVNGCSCRDVDATLQIGHIDQAPLKNILSGHNPLYQQIITEQEAGKFRPACEGCDYYRSIYHQPKVFRKKNIPVQTRLQFFRRFNDK</sequence>
<evidence type="ECO:0000256" key="4">
    <source>
        <dbReference type="ARBA" id="ARBA00023004"/>
    </source>
</evidence>
<accession>A0ABS9JX85</accession>
<evidence type="ECO:0000259" key="6">
    <source>
        <dbReference type="Pfam" id="PF04055"/>
    </source>
</evidence>
<protein>
    <submittedName>
        <fullName evidence="7">Radical SAM protein</fullName>
    </submittedName>
</protein>
<reference evidence="7" key="1">
    <citation type="submission" date="2022-01" db="EMBL/GenBank/DDBJ databases">
        <authorList>
            <person name="Jo J.-H."/>
            <person name="Im W.-T."/>
        </authorList>
    </citation>
    <scope>NUCLEOTIDE SEQUENCE</scope>
    <source>
        <strain evidence="7">XY25</strain>
    </source>
</reference>
<keyword evidence="8" id="KW-1185">Reference proteome</keyword>
<organism evidence="7 8">
    <name type="scientific">Dechloromonas hankyongensis</name>
    <dbReference type="NCBI Taxonomy" id="2908002"/>
    <lineage>
        <taxon>Bacteria</taxon>
        <taxon>Pseudomonadati</taxon>
        <taxon>Pseudomonadota</taxon>
        <taxon>Betaproteobacteria</taxon>
        <taxon>Rhodocyclales</taxon>
        <taxon>Azonexaceae</taxon>
        <taxon>Dechloromonas</taxon>
    </lineage>
</organism>
<dbReference type="SFLD" id="SFLDG01067">
    <property type="entry name" value="SPASM/twitch_domain_containing"/>
    <property type="match status" value="1"/>
</dbReference>
<dbReference type="SUPFAM" id="SSF102114">
    <property type="entry name" value="Radical SAM enzymes"/>
    <property type="match status" value="1"/>
</dbReference>
<dbReference type="Pfam" id="PF04055">
    <property type="entry name" value="Radical_SAM"/>
    <property type="match status" value="1"/>
</dbReference>
<name>A0ABS9JX85_9RHOO</name>
<evidence type="ECO:0000256" key="5">
    <source>
        <dbReference type="ARBA" id="ARBA00023014"/>
    </source>
</evidence>
<dbReference type="InterPro" id="IPR007197">
    <property type="entry name" value="rSAM"/>
</dbReference>
<gene>
    <name evidence="7" type="ORF">LZ012_00730</name>
</gene>
<keyword evidence="4" id="KW-0408">Iron</keyword>
<evidence type="ECO:0000313" key="7">
    <source>
        <dbReference type="EMBL" id="MCG2575513.1"/>
    </source>
</evidence>
<dbReference type="InterPro" id="IPR058240">
    <property type="entry name" value="rSAM_sf"/>
</dbReference>
<dbReference type="InterPro" id="IPR013785">
    <property type="entry name" value="Aldolase_TIM"/>
</dbReference>
<dbReference type="Gene3D" id="3.20.20.70">
    <property type="entry name" value="Aldolase class I"/>
    <property type="match status" value="1"/>
</dbReference>
<keyword evidence="5" id="KW-0411">Iron-sulfur</keyword>
<evidence type="ECO:0000256" key="3">
    <source>
        <dbReference type="ARBA" id="ARBA00022723"/>
    </source>
</evidence>
<dbReference type="InterPro" id="IPR050377">
    <property type="entry name" value="Radical_SAM_PqqE_MftC-like"/>
</dbReference>
<comment type="caution">
    <text evidence="7">The sequence shown here is derived from an EMBL/GenBank/DDBJ whole genome shotgun (WGS) entry which is preliminary data.</text>
</comment>
<dbReference type="PANTHER" id="PTHR11228">
    <property type="entry name" value="RADICAL SAM DOMAIN PROTEIN"/>
    <property type="match status" value="1"/>
</dbReference>
<dbReference type="CDD" id="cd01335">
    <property type="entry name" value="Radical_SAM"/>
    <property type="match status" value="1"/>
</dbReference>
<dbReference type="EMBL" id="JAKLTN010000001">
    <property type="protein sequence ID" value="MCG2575513.1"/>
    <property type="molecule type" value="Genomic_DNA"/>
</dbReference>
<evidence type="ECO:0000256" key="2">
    <source>
        <dbReference type="ARBA" id="ARBA00022691"/>
    </source>
</evidence>
<evidence type="ECO:0000313" key="8">
    <source>
        <dbReference type="Proteomes" id="UP001165384"/>
    </source>
</evidence>
<dbReference type="PANTHER" id="PTHR11228:SF7">
    <property type="entry name" value="PQQA PEPTIDE CYCLASE"/>
    <property type="match status" value="1"/>
</dbReference>
<comment type="cofactor">
    <cofactor evidence="1">
        <name>[4Fe-4S] cluster</name>
        <dbReference type="ChEBI" id="CHEBI:49883"/>
    </cofactor>
</comment>
<evidence type="ECO:0000256" key="1">
    <source>
        <dbReference type="ARBA" id="ARBA00001966"/>
    </source>
</evidence>
<dbReference type="RefSeq" id="WP_275706522.1">
    <property type="nucleotide sequence ID" value="NZ_JAKLTN010000001.1"/>
</dbReference>
<keyword evidence="2" id="KW-0949">S-adenosyl-L-methionine</keyword>
<keyword evidence="3" id="KW-0479">Metal-binding</keyword>
<feature type="domain" description="Radical SAM core" evidence="6">
    <location>
        <begin position="41"/>
        <end position="176"/>
    </location>
</feature>
<dbReference type="CDD" id="cd21109">
    <property type="entry name" value="SPASM"/>
    <property type="match status" value="1"/>
</dbReference>
<proteinExistence type="predicted"/>